<comment type="caution">
    <text evidence="1">The sequence shown here is derived from an EMBL/GenBank/DDBJ whole genome shotgun (WGS) entry which is preliminary data.</text>
</comment>
<sequence length="234" mass="27083">MFANPSVMCNLMRELPTNIFICLLLTLCSCNQNSKQEKSAVKNIDTITTGIENIQKREPFKQVVDNLPNELLEFVPKNYSVLDTVSGDLNLDEINDYILVLKKNDEDTLSDVIDNPERRPLLILLRNKDNKLQLARKNNNTVYCIDCGGMMGDPFMGVTIKNGYFSVEHYGGSAWRWTRIITYKYSKQDNEWFLHKDGSESFHATEPEKVESKIKTTKDFGRVKFETFDIYREE</sequence>
<organism evidence="1 2">
    <name type="scientific">Epilithonimonas xixisoli</name>
    <dbReference type="NCBI Taxonomy" id="1476462"/>
    <lineage>
        <taxon>Bacteria</taxon>
        <taxon>Pseudomonadati</taxon>
        <taxon>Bacteroidota</taxon>
        <taxon>Flavobacteriia</taxon>
        <taxon>Flavobacteriales</taxon>
        <taxon>Weeksellaceae</taxon>
        <taxon>Chryseobacterium group</taxon>
        <taxon>Epilithonimonas</taxon>
    </lineage>
</organism>
<reference evidence="1 2" key="1">
    <citation type="submission" date="2019-03" db="EMBL/GenBank/DDBJ databases">
        <title>Genomic Encyclopedia of Type Strains, Phase III (KMG-III): the genomes of soil and plant-associated and newly described type strains.</title>
        <authorList>
            <person name="Whitman W."/>
        </authorList>
    </citation>
    <scope>NUCLEOTIDE SEQUENCE [LARGE SCALE GENOMIC DNA]</scope>
    <source>
        <strain evidence="1 2">CGMCC 1.12802</strain>
    </source>
</reference>
<accession>A0A4R8IAX6</accession>
<dbReference type="AlphaFoldDB" id="A0A4R8IAX6"/>
<name>A0A4R8IAX6_9FLAO</name>
<evidence type="ECO:0000313" key="2">
    <source>
        <dbReference type="Proteomes" id="UP000295313"/>
    </source>
</evidence>
<protein>
    <recommendedName>
        <fullName evidence="3">Lipoprotein</fullName>
    </recommendedName>
</protein>
<gene>
    <name evidence="1" type="ORF">B0I22_1486</name>
</gene>
<evidence type="ECO:0008006" key="3">
    <source>
        <dbReference type="Google" id="ProtNLM"/>
    </source>
</evidence>
<dbReference type="EMBL" id="SOEO01000001">
    <property type="protein sequence ID" value="TDX87298.1"/>
    <property type="molecule type" value="Genomic_DNA"/>
</dbReference>
<proteinExistence type="predicted"/>
<evidence type="ECO:0000313" key="1">
    <source>
        <dbReference type="EMBL" id="TDX87298.1"/>
    </source>
</evidence>
<keyword evidence="2" id="KW-1185">Reference proteome</keyword>
<dbReference type="Proteomes" id="UP000295313">
    <property type="component" value="Unassembled WGS sequence"/>
</dbReference>